<keyword evidence="1" id="KW-0479">Metal-binding</keyword>
<feature type="compositionally biased region" description="Basic residues" evidence="3">
    <location>
        <begin position="147"/>
        <end position="156"/>
    </location>
</feature>
<sequence length="515" mass="58387">MSTTSEVPFEPLDCDDSNYTSWSAHILNTLRTMGPSFEQILVASILSPRFNIDHIGWFKTTQKELECSQLNACIFRIFTFDIEEVRNDAHLIWKLLIATYATPECNNKDQVKEKALEECSTSCEISMHSQVSLLVEKEGQKDQDTQRKKKVKKGKGQKIEASSSLSKELELLKSDHASLVSKHDSLAKDYACITKSLSCVASLETANEELKAQLGKLTSEHMALQVTHKELECFHGRILESYAILDITHEVVITSVKSIQPLTHTYSCSQVEINSFSTNPCCSQEIQSSIEHVFVESCDDLVAQSNDELMKESKIQEEKKFEHIKCFNCSKIRHFASRCPNKLTKKETHSKRERSHPKQRICYKCKEKGHIGVACTIAINGDETDPDRFPKPVRPIKVKEALSHSSKKKEFTPLANVSGSKYRQEKQNNTVSRKDKTHICYTCQQKDQMGKDCSNGNILNSNLVHYNFSNLRNDKVGTCAIRVIDSPRTSIRAIWIPKHLLTNLHGPKKIGTDYT</sequence>
<evidence type="ECO:0000256" key="2">
    <source>
        <dbReference type="SAM" id="Coils"/>
    </source>
</evidence>
<keyword evidence="2" id="KW-0175">Coiled coil</keyword>
<dbReference type="PROSITE" id="PS50158">
    <property type="entry name" value="ZF_CCHC"/>
    <property type="match status" value="1"/>
</dbReference>
<proteinExistence type="predicted"/>
<feature type="compositionally biased region" description="Basic and acidic residues" evidence="3">
    <location>
        <begin position="136"/>
        <end position="146"/>
    </location>
</feature>
<reference evidence="6" key="3">
    <citation type="submission" date="2018-08" db="UniProtKB">
        <authorList>
            <consortium name="EnsemblPlants"/>
        </authorList>
    </citation>
    <scope>IDENTIFICATION</scope>
    <source>
        <strain evidence="6">Yugu1</strain>
    </source>
</reference>
<feature type="domain" description="CCHC-type" evidence="4">
    <location>
        <begin position="325"/>
        <end position="341"/>
    </location>
</feature>
<dbReference type="OrthoDB" id="696537at2759"/>
<protein>
    <recommendedName>
        <fullName evidence="4">CCHC-type domain-containing protein</fullName>
    </recommendedName>
</protein>
<dbReference type="HOGENOM" id="CLU_044302_1_0_1"/>
<dbReference type="SUPFAM" id="SSF57756">
    <property type="entry name" value="Retrovirus zinc finger-like domains"/>
    <property type="match status" value="1"/>
</dbReference>
<evidence type="ECO:0000313" key="7">
    <source>
        <dbReference type="Proteomes" id="UP000004995"/>
    </source>
</evidence>
<dbReference type="OMA" id="CIFRIFT"/>
<evidence type="ECO:0000256" key="3">
    <source>
        <dbReference type="SAM" id="MobiDB-lite"/>
    </source>
</evidence>
<dbReference type="GO" id="GO:0008270">
    <property type="term" value="F:zinc ion binding"/>
    <property type="evidence" value="ECO:0007669"/>
    <property type="project" value="UniProtKB-KW"/>
</dbReference>
<dbReference type="Gene3D" id="4.10.60.10">
    <property type="entry name" value="Zinc finger, CCHC-type"/>
    <property type="match status" value="1"/>
</dbReference>
<dbReference type="GO" id="GO:0005737">
    <property type="term" value="C:cytoplasm"/>
    <property type="evidence" value="ECO:0000318"/>
    <property type="project" value="GO_Central"/>
</dbReference>
<dbReference type="EnsemblPlants" id="KQL10609">
    <property type="protein sequence ID" value="KQL10609"/>
    <property type="gene ID" value="SETIT_008674mg"/>
</dbReference>
<evidence type="ECO:0000313" key="5">
    <source>
        <dbReference type="EMBL" id="RCV21612.1"/>
    </source>
</evidence>
<dbReference type="Proteomes" id="UP000004995">
    <property type="component" value="Unassembled WGS sequence"/>
</dbReference>
<dbReference type="EMBL" id="AGNK02002445">
    <property type="status" value="NOT_ANNOTATED_CDS"/>
    <property type="molecule type" value="Genomic_DNA"/>
</dbReference>
<reference evidence="5" key="2">
    <citation type="submission" date="2015-07" db="EMBL/GenBank/DDBJ databases">
        <authorList>
            <person name="Noorani M."/>
        </authorList>
    </citation>
    <scope>NUCLEOTIDE SEQUENCE</scope>
    <source>
        <strain evidence="5">Yugu1</strain>
    </source>
</reference>
<keyword evidence="1" id="KW-0863">Zinc-finger</keyword>
<dbReference type="GO" id="GO:0003729">
    <property type="term" value="F:mRNA binding"/>
    <property type="evidence" value="ECO:0000318"/>
    <property type="project" value="GO_Central"/>
</dbReference>
<dbReference type="Pfam" id="PF00098">
    <property type="entry name" value="zf-CCHC"/>
    <property type="match status" value="1"/>
</dbReference>
<dbReference type="eggNOG" id="ENOG502R4AP">
    <property type="taxonomic scope" value="Eukaryota"/>
</dbReference>
<gene>
    <name evidence="5" type="ORF">SETIT_4G151900v2</name>
</gene>
<name>K3Y389_SETIT</name>
<feature type="coiled-coil region" evidence="2">
    <location>
        <begin position="200"/>
        <end position="227"/>
    </location>
</feature>
<dbReference type="GO" id="GO:0045182">
    <property type="term" value="F:translation regulator activity"/>
    <property type="evidence" value="ECO:0000318"/>
    <property type="project" value="GO_Central"/>
</dbReference>
<evidence type="ECO:0000259" key="4">
    <source>
        <dbReference type="PROSITE" id="PS50158"/>
    </source>
</evidence>
<feature type="region of interest" description="Disordered" evidence="3">
    <location>
        <begin position="136"/>
        <end position="159"/>
    </location>
</feature>
<reference evidence="5 7" key="1">
    <citation type="journal article" date="2012" name="Nat. Biotechnol.">
        <title>Reference genome sequence of the model plant Setaria.</title>
        <authorList>
            <person name="Bennetzen J.L."/>
            <person name="Schmutz J."/>
            <person name="Wang H."/>
            <person name="Percifield R."/>
            <person name="Hawkins J."/>
            <person name="Pontaroli A.C."/>
            <person name="Estep M."/>
            <person name="Feng L."/>
            <person name="Vaughn J.N."/>
            <person name="Grimwood J."/>
            <person name="Jenkins J."/>
            <person name="Barry K."/>
            <person name="Lindquist E."/>
            <person name="Hellsten U."/>
            <person name="Deshpande S."/>
            <person name="Wang X."/>
            <person name="Wu X."/>
            <person name="Mitros T."/>
            <person name="Triplett J."/>
            <person name="Yang X."/>
            <person name="Ye C.Y."/>
            <person name="Mauro-Herrera M."/>
            <person name="Wang L."/>
            <person name="Li P."/>
            <person name="Sharma M."/>
            <person name="Sharma R."/>
            <person name="Ronald P.C."/>
            <person name="Panaud O."/>
            <person name="Kellogg E.A."/>
            <person name="Brutnell T.P."/>
            <person name="Doust A.N."/>
            <person name="Tuskan G.A."/>
            <person name="Rokhsar D."/>
            <person name="Devos K.M."/>
        </authorList>
    </citation>
    <scope>NUCLEOTIDE SEQUENCE [LARGE SCALE GENOMIC DNA]</scope>
    <source>
        <strain evidence="7">cv. Yugu1</strain>
        <strain evidence="5">Yugu1</strain>
    </source>
</reference>
<dbReference type="AlphaFoldDB" id="K3Y389"/>
<organism evidence="5">
    <name type="scientific">Setaria italica</name>
    <name type="common">Foxtail millet</name>
    <name type="synonym">Panicum italicum</name>
    <dbReference type="NCBI Taxonomy" id="4555"/>
    <lineage>
        <taxon>Eukaryota</taxon>
        <taxon>Viridiplantae</taxon>
        <taxon>Streptophyta</taxon>
        <taxon>Embryophyta</taxon>
        <taxon>Tracheophyta</taxon>
        <taxon>Spermatophyta</taxon>
        <taxon>Magnoliopsida</taxon>
        <taxon>Liliopsida</taxon>
        <taxon>Poales</taxon>
        <taxon>Poaceae</taxon>
        <taxon>PACMAD clade</taxon>
        <taxon>Panicoideae</taxon>
        <taxon>Panicodae</taxon>
        <taxon>Paniceae</taxon>
        <taxon>Cenchrinae</taxon>
        <taxon>Setaria</taxon>
    </lineage>
</organism>
<dbReference type="InterPro" id="IPR036875">
    <property type="entry name" value="Znf_CCHC_sf"/>
</dbReference>
<dbReference type="SMART" id="SM00343">
    <property type="entry name" value="ZnF_C2HC"/>
    <property type="match status" value="3"/>
</dbReference>
<evidence type="ECO:0000256" key="1">
    <source>
        <dbReference type="PROSITE-ProRule" id="PRU00047"/>
    </source>
</evidence>
<keyword evidence="7" id="KW-1185">Reference proteome</keyword>
<evidence type="ECO:0000313" key="6">
    <source>
        <dbReference type="EnsemblPlants" id="KQL10609"/>
    </source>
</evidence>
<dbReference type="GO" id="GO:2000767">
    <property type="term" value="P:positive regulation of cytoplasmic translation"/>
    <property type="evidence" value="ECO:0000318"/>
    <property type="project" value="GO_Central"/>
</dbReference>
<keyword evidence="1" id="KW-0862">Zinc</keyword>
<dbReference type="GO" id="GO:0003727">
    <property type="term" value="F:single-stranded RNA binding"/>
    <property type="evidence" value="ECO:0000318"/>
    <property type="project" value="GO_Central"/>
</dbReference>
<accession>K3Y389</accession>
<dbReference type="EMBL" id="CM003531">
    <property type="protein sequence ID" value="RCV21612.1"/>
    <property type="molecule type" value="Genomic_DNA"/>
</dbReference>
<dbReference type="Gramene" id="KQL10609">
    <property type="protein sequence ID" value="KQL10609"/>
    <property type="gene ID" value="SETIT_008674mg"/>
</dbReference>
<dbReference type="InterPro" id="IPR001878">
    <property type="entry name" value="Znf_CCHC"/>
</dbReference>